<dbReference type="CDD" id="cd12912">
    <property type="entry name" value="PDC2_MCP_like"/>
    <property type="match status" value="1"/>
</dbReference>
<feature type="transmembrane region" description="Helical" evidence="9">
    <location>
        <begin position="12"/>
        <end position="30"/>
    </location>
</feature>
<dbReference type="AlphaFoldDB" id="A0A089LB36"/>
<keyword evidence="12" id="KW-1185">Reference proteome</keyword>
<keyword evidence="3 9" id="KW-0812">Transmembrane</keyword>
<evidence type="ECO:0000256" key="7">
    <source>
        <dbReference type="ARBA" id="ARBA00023136"/>
    </source>
</evidence>
<dbReference type="RefSeq" id="WP_042213911.1">
    <property type="nucleotide sequence ID" value="NZ_CP009285.1"/>
</dbReference>
<name>A0A089LB36_PAEBO</name>
<dbReference type="InterPro" id="IPR041522">
    <property type="entry name" value="CdaR_GGDEF"/>
</dbReference>
<dbReference type="EMBL" id="CP009285">
    <property type="protein sequence ID" value="AIQ58716.1"/>
    <property type="molecule type" value="Genomic_DNA"/>
</dbReference>
<reference evidence="11" key="1">
    <citation type="submission" date="2014-08" db="EMBL/GenBank/DDBJ databases">
        <title>Comparative genomics of the Paenibacillus odorifer group.</title>
        <authorList>
            <person name="den Bakker H.C."/>
            <person name="Tsai Y.-C.Y.-C."/>
            <person name="Martin N."/>
            <person name="Korlach J."/>
            <person name="Wiedmann M."/>
        </authorList>
    </citation>
    <scope>NUCLEOTIDE SEQUENCE [LARGE SCALE GENOMIC DNA]</scope>
    <source>
        <strain evidence="11">DSM 13188</strain>
    </source>
</reference>
<dbReference type="InterPro" id="IPR018060">
    <property type="entry name" value="HTH_AraC"/>
</dbReference>
<dbReference type="GO" id="GO:0003700">
    <property type="term" value="F:DNA-binding transcription factor activity"/>
    <property type="evidence" value="ECO:0007669"/>
    <property type="project" value="InterPro"/>
</dbReference>
<dbReference type="Proteomes" id="UP000029518">
    <property type="component" value="Chromosome"/>
</dbReference>
<evidence type="ECO:0000313" key="11">
    <source>
        <dbReference type="EMBL" id="AIQ58716.1"/>
    </source>
</evidence>
<protein>
    <recommendedName>
        <fullName evidence="10">HTH araC/xylS-type domain-containing protein</fullName>
    </recommendedName>
</protein>
<dbReference type="PRINTS" id="PR00032">
    <property type="entry name" value="HTHARAC"/>
</dbReference>
<gene>
    <name evidence="11" type="ORF">PBOR_18560</name>
</gene>
<dbReference type="PROSITE" id="PS01124">
    <property type="entry name" value="HTH_ARAC_FAMILY_2"/>
    <property type="match status" value="1"/>
</dbReference>
<evidence type="ECO:0000259" key="10">
    <source>
        <dbReference type="PROSITE" id="PS01124"/>
    </source>
</evidence>
<dbReference type="GO" id="GO:0043565">
    <property type="term" value="F:sequence-specific DNA binding"/>
    <property type="evidence" value="ECO:0007669"/>
    <property type="project" value="InterPro"/>
</dbReference>
<dbReference type="InterPro" id="IPR009057">
    <property type="entry name" value="Homeodomain-like_sf"/>
</dbReference>
<feature type="transmembrane region" description="Helical" evidence="9">
    <location>
        <begin position="289"/>
        <end position="309"/>
    </location>
</feature>
<dbReference type="PROSITE" id="PS00041">
    <property type="entry name" value="HTH_ARAC_FAMILY_1"/>
    <property type="match status" value="1"/>
</dbReference>
<keyword evidence="7 9" id="KW-0472">Membrane</keyword>
<evidence type="ECO:0000256" key="4">
    <source>
        <dbReference type="ARBA" id="ARBA00022989"/>
    </source>
</evidence>
<dbReference type="OrthoDB" id="2517743at2"/>
<evidence type="ECO:0000256" key="9">
    <source>
        <dbReference type="SAM" id="Phobius"/>
    </source>
</evidence>
<dbReference type="PANTHER" id="PTHR43280">
    <property type="entry name" value="ARAC-FAMILY TRANSCRIPTIONAL REGULATOR"/>
    <property type="match status" value="1"/>
</dbReference>
<keyword evidence="4 9" id="KW-1133">Transmembrane helix</keyword>
<dbReference type="Pfam" id="PF12833">
    <property type="entry name" value="HTH_18"/>
    <property type="match status" value="1"/>
</dbReference>
<evidence type="ECO:0000313" key="12">
    <source>
        <dbReference type="Proteomes" id="UP000029518"/>
    </source>
</evidence>
<keyword evidence="8" id="KW-0804">Transcription</keyword>
<dbReference type="InterPro" id="IPR020449">
    <property type="entry name" value="Tscrpt_reg_AraC-type_HTH"/>
</dbReference>
<dbReference type="HOGENOM" id="CLU_019175_1_1_9"/>
<dbReference type="InterPro" id="IPR033479">
    <property type="entry name" value="dCache_1"/>
</dbReference>
<dbReference type="GO" id="GO:0005886">
    <property type="term" value="C:plasma membrane"/>
    <property type="evidence" value="ECO:0007669"/>
    <property type="project" value="UniProtKB-SubCell"/>
</dbReference>
<comment type="subcellular location">
    <subcellularLocation>
        <location evidence="1">Cell membrane</location>
        <topology evidence="1">Multi-pass membrane protein</topology>
    </subcellularLocation>
</comment>
<evidence type="ECO:0000256" key="3">
    <source>
        <dbReference type="ARBA" id="ARBA00022692"/>
    </source>
</evidence>
<dbReference type="InterPro" id="IPR018062">
    <property type="entry name" value="HTH_AraC-typ_CS"/>
</dbReference>
<dbReference type="KEGG" id="pbd:PBOR_18560"/>
<keyword evidence="2" id="KW-1003">Cell membrane</keyword>
<evidence type="ECO:0000256" key="1">
    <source>
        <dbReference type="ARBA" id="ARBA00004651"/>
    </source>
</evidence>
<proteinExistence type="predicted"/>
<dbReference type="PANTHER" id="PTHR43280:SF28">
    <property type="entry name" value="HTH-TYPE TRANSCRIPTIONAL ACTIVATOR RHAS"/>
    <property type="match status" value="1"/>
</dbReference>
<organism evidence="11 12">
    <name type="scientific">Paenibacillus borealis</name>
    <dbReference type="NCBI Taxonomy" id="160799"/>
    <lineage>
        <taxon>Bacteria</taxon>
        <taxon>Bacillati</taxon>
        <taxon>Bacillota</taxon>
        <taxon>Bacilli</taxon>
        <taxon>Bacillales</taxon>
        <taxon>Paenibacillaceae</taxon>
        <taxon>Paenibacillus</taxon>
    </lineage>
</organism>
<keyword evidence="5" id="KW-0805">Transcription regulation</keyword>
<evidence type="ECO:0000256" key="2">
    <source>
        <dbReference type="ARBA" id="ARBA00022475"/>
    </source>
</evidence>
<keyword evidence="6" id="KW-0238">DNA-binding</keyword>
<sequence length="769" mass="87041">MKRRISAKVQLIYTALFILIILTTVAISYISSIRQLEAQVIGSNQNVLSQISKRVDSTLQEIDLTTINLLRSNDTRSFFEDSGLDTPQHLLGLSMLQDQLGNSLGANFNMKGIYLYSENSGKLLSASDYYPLESAPSMGWIKSFTGSAQAGKWNASPPAAQSSDFLLVRNYPFTAGPKDRSGVMVTLINEKSISKMFDDLQFSDSYNVFLVDGNGNVLSHKDPKQIHQSILDNSYASRVLARDGRGYVAEKTANGRNLIFYDNSSYTGWKLIYIVSQHQLSTLSLTVRYILIGMALLMVIIAVSATRFVNHRWYAPMEFFIGRLEEITERTPSGFQSGASSSALSYNDLHNRIEQVFTGYSNAEKKLHESIPALKLQIMFDILTGNRTKFASVEPMLKHVGIELYPEHYIVLTIEFDNKAMLEKVGDMNLYLYALCNVAEEMIRSRQDKVKGAAIQMNDEQAVMILSFRAGGNAENTAEARSLSEDFMAYVEVQFRRTISISIGGHYDHFHDIRRSYLESAGLISCKILLGHNALITSSDVGAWDSGRLLEVFESVDAVQETVKQVNAEKTGIVLEELFKRAARCNLSKEMMVQLCLQVILKALRTAADSSLNEQFQTEHEAVFIRLQQCETLYEMRMVLSSLMAELIQSLQEKRSMKKKSGELIESVLSYVTEHYAESDISVNYLADRFNISPNYLSKLFKEYTFSNFVDYLIEVRMKAAHRLLLETPMKLNDIAEQVGYTNFSSFLRNFKKHYGMTPTEYRQLHLKR</sequence>
<dbReference type="Pfam" id="PF17853">
    <property type="entry name" value="GGDEF_2"/>
    <property type="match status" value="1"/>
</dbReference>
<accession>A0A089LB36</accession>
<evidence type="ECO:0000256" key="5">
    <source>
        <dbReference type="ARBA" id="ARBA00023015"/>
    </source>
</evidence>
<dbReference type="SMART" id="SM00342">
    <property type="entry name" value="HTH_ARAC"/>
    <property type="match status" value="1"/>
</dbReference>
<evidence type="ECO:0000256" key="8">
    <source>
        <dbReference type="ARBA" id="ARBA00023163"/>
    </source>
</evidence>
<dbReference type="Gene3D" id="1.10.10.60">
    <property type="entry name" value="Homeodomain-like"/>
    <property type="match status" value="2"/>
</dbReference>
<evidence type="ECO:0000256" key="6">
    <source>
        <dbReference type="ARBA" id="ARBA00023125"/>
    </source>
</evidence>
<dbReference type="Gene3D" id="3.30.450.20">
    <property type="entry name" value="PAS domain"/>
    <property type="match status" value="1"/>
</dbReference>
<feature type="domain" description="HTH araC/xylS-type" evidence="10">
    <location>
        <begin position="666"/>
        <end position="765"/>
    </location>
</feature>
<dbReference type="Pfam" id="PF02743">
    <property type="entry name" value="dCache_1"/>
    <property type="match status" value="1"/>
</dbReference>
<dbReference type="SUPFAM" id="SSF46689">
    <property type="entry name" value="Homeodomain-like"/>
    <property type="match status" value="1"/>
</dbReference>